<evidence type="ECO:0000313" key="3">
    <source>
        <dbReference type="EMBL" id="ASN06903.1"/>
    </source>
</evidence>
<keyword evidence="2" id="KW-0472">Membrane</keyword>
<accession>A0A221MGW2</accession>
<dbReference type="EMBL" id="CP022437">
    <property type="protein sequence ID" value="ASN06903.1"/>
    <property type="molecule type" value="Genomic_DNA"/>
</dbReference>
<feature type="transmembrane region" description="Helical" evidence="2">
    <location>
        <begin position="6"/>
        <end position="23"/>
    </location>
</feature>
<keyword evidence="2" id="KW-0812">Transmembrane</keyword>
<dbReference type="Proteomes" id="UP000204391">
    <property type="component" value="Chromosome"/>
</dbReference>
<dbReference type="KEGG" id="vne:CFK40_18745"/>
<gene>
    <name evidence="3" type="ORF">CFK40_18745</name>
</gene>
<organism evidence="3 4">
    <name type="scientific">Virgibacillus necropolis</name>
    <dbReference type="NCBI Taxonomy" id="163877"/>
    <lineage>
        <taxon>Bacteria</taxon>
        <taxon>Bacillati</taxon>
        <taxon>Bacillota</taxon>
        <taxon>Bacilli</taxon>
        <taxon>Bacillales</taxon>
        <taxon>Bacillaceae</taxon>
        <taxon>Virgibacillus</taxon>
    </lineage>
</organism>
<evidence type="ECO:0000256" key="2">
    <source>
        <dbReference type="SAM" id="Phobius"/>
    </source>
</evidence>
<protein>
    <recommendedName>
        <fullName evidence="5">YtxH domain-containing protein</fullName>
    </recommendedName>
</protein>
<evidence type="ECO:0008006" key="5">
    <source>
        <dbReference type="Google" id="ProtNLM"/>
    </source>
</evidence>
<dbReference type="OrthoDB" id="2353585at2"/>
<name>A0A221MGW2_9BACI</name>
<keyword evidence="2" id="KW-1133">Transmembrane helix</keyword>
<keyword evidence="1" id="KW-0175">Coiled coil</keyword>
<evidence type="ECO:0000256" key="1">
    <source>
        <dbReference type="SAM" id="Coils"/>
    </source>
</evidence>
<proteinExistence type="predicted"/>
<dbReference type="RefSeq" id="WP_089533898.1">
    <property type="nucleotide sequence ID" value="NZ_CP022437.1"/>
</dbReference>
<dbReference type="AlphaFoldDB" id="A0A221MGW2"/>
<reference evidence="3 4" key="1">
    <citation type="journal article" date="2003" name="Int. J. Syst. Evol. Microbiol.">
        <title>Virgibacillus carmonensis sp. nov., Virgibacillus necropolis sp. nov. and Virgibacillus picturae sp. nov., three novel species isolated from deteriorated mural paintings, transfer of the species of the genus salibacillus to Virgibacillus, as Virgibacillus marismortui comb. nov. and Virgibacillus salexigens comb. nov., and emended description of the genus Virgibacillus.</title>
        <authorList>
            <person name="Heyrman J."/>
            <person name="Logan N.A."/>
            <person name="Busse H.J."/>
            <person name="Balcaen A."/>
            <person name="Lebbe L."/>
            <person name="Rodriguez-Diaz M."/>
            <person name="Swings J."/>
            <person name="De Vos P."/>
        </authorList>
    </citation>
    <scope>NUCLEOTIDE SEQUENCE [LARGE SCALE GENOMIC DNA]</scope>
    <source>
        <strain evidence="3 4">LMG 19488</strain>
    </source>
</reference>
<sequence length="104" mass="11967">MQNNKLVYGIIIGALVGGLTTLFDRETRSTTKMQYFNTKRKTNYYLKHPSEAVRKARVACNQFNDTFNSSADTAINTLEQVEQTIDKMQNKKDEGLKRIETNEE</sequence>
<feature type="coiled-coil region" evidence="1">
    <location>
        <begin position="71"/>
        <end position="98"/>
    </location>
</feature>
<keyword evidence="4" id="KW-1185">Reference proteome</keyword>
<evidence type="ECO:0000313" key="4">
    <source>
        <dbReference type="Proteomes" id="UP000204391"/>
    </source>
</evidence>